<dbReference type="PANTHER" id="PTHR11592:SF78">
    <property type="entry name" value="GLUTATHIONE PEROXIDASE"/>
    <property type="match status" value="1"/>
</dbReference>
<name>A0A0C9PWB0_LACPA</name>
<dbReference type="PROSITE" id="PS51355">
    <property type="entry name" value="GLUTATHIONE_PEROXID_3"/>
    <property type="match status" value="1"/>
</dbReference>
<proteinExistence type="inferred from homology"/>
<keyword evidence="4 7" id="KW-0560">Oxidoreductase</keyword>
<dbReference type="PROSITE" id="PS51352">
    <property type="entry name" value="THIOREDOXIN_2"/>
    <property type="match status" value="1"/>
</dbReference>
<dbReference type="GO" id="GO:0004602">
    <property type="term" value="F:glutathione peroxidase activity"/>
    <property type="evidence" value="ECO:0007669"/>
    <property type="project" value="UniProtKB-EC"/>
</dbReference>
<dbReference type="PROSITE" id="PS00460">
    <property type="entry name" value="GLUTATHIONE_PEROXID_1"/>
    <property type="match status" value="1"/>
</dbReference>
<dbReference type="EMBL" id="BAYM01000077">
    <property type="protein sequence ID" value="GAN36374.1"/>
    <property type="molecule type" value="Genomic_DNA"/>
</dbReference>
<evidence type="ECO:0000256" key="3">
    <source>
        <dbReference type="ARBA" id="ARBA00022559"/>
    </source>
</evidence>
<dbReference type="InterPro" id="IPR013766">
    <property type="entry name" value="Thioredoxin_domain"/>
</dbReference>
<evidence type="ECO:0000313" key="10">
    <source>
        <dbReference type="Proteomes" id="UP000032552"/>
    </source>
</evidence>
<dbReference type="GO" id="GO:0034599">
    <property type="term" value="P:cellular response to oxidative stress"/>
    <property type="evidence" value="ECO:0007669"/>
    <property type="project" value="TreeGrafter"/>
</dbReference>
<dbReference type="Gene3D" id="3.40.30.10">
    <property type="entry name" value="Glutaredoxin"/>
    <property type="match status" value="1"/>
</dbReference>
<dbReference type="Pfam" id="PF00255">
    <property type="entry name" value="GSHPx"/>
    <property type="match status" value="1"/>
</dbReference>
<evidence type="ECO:0000313" key="9">
    <source>
        <dbReference type="EMBL" id="GAN36374.1"/>
    </source>
</evidence>
<dbReference type="PIRSF" id="PIRSF000303">
    <property type="entry name" value="Glutathion_perox"/>
    <property type="match status" value="1"/>
</dbReference>
<dbReference type="PANTHER" id="PTHR11592">
    <property type="entry name" value="GLUTATHIONE PEROXIDASE"/>
    <property type="match status" value="1"/>
</dbReference>
<evidence type="ECO:0000256" key="7">
    <source>
        <dbReference type="RuleBase" id="RU000499"/>
    </source>
</evidence>
<organism evidence="9 10">
    <name type="scientific">Lacticaseibacillus paracasei NRIC 0644</name>
    <dbReference type="NCBI Taxonomy" id="1435038"/>
    <lineage>
        <taxon>Bacteria</taxon>
        <taxon>Bacillati</taxon>
        <taxon>Bacillota</taxon>
        <taxon>Bacilli</taxon>
        <taxon>Lactobacillales</taxon>
        <taxon>Lactobacillaceae</taxon>
        <taxon>Lacticaseibacillus</taxon>
    </lineage>
</organism>
<feature type="domain" description="Thioredoxin" evidence="8">
    <location>
        <begin position="1"/>
        <end position="157"/>
    </location>
</feature>
<dbReference type="InterPro" id="IPR029759">
    <property type="entry name" value="GPX_AS"/>
</dbReference>
<dbReference type="FunFam" id="3.40.30.10:FF:000010">
    <property type="entry name" value="Glutathione peroxidase"/>
    <property type="match status" value="1"/>
</dbReference>
<dbReference type="RefSeq" id="WP_045624758.1">
    <property type="nucleotide sequence ID" value="NZ_BAYM01000077.1"/>
</dbReference>
<keyword evidence="3 7" id="KW-0575">Peroxidase</keyword>
<comment type="similarity">
    <text evidence="2 7">Belongs to the glutathione peroxidase family.</text>
</comment>
<protein>
    <recommendedName>
        <fullName evidence="5 7">Glutathione peroxidase</fullName>
    </recommendedName>
</protein>
<dbReference type="PRINTS" id="PR01011">
    <property type="entry name" value="GLUTPROXDASE"/>
</dbReference>
<dbReference type="SUPFAM" id="SSF52833">
    <property type="entry name" value="Thioredoxin-like"/>
    <property type="match status" value="1"/>
</dbReference>
<reference evidence="10" key="1">
    <citation type="submission" date="2014-05" db="EMBL/GenBank/DDBJ databases">
        <title>Whole genome sequencing of Lactobacillus casei NRIC0644.</title>
        <authorList>
            <person name="Atarashi H."/>
            <person name="Yoshida Y."/>
            <person name="Fujimura S."/>
            <person name="Tanaka N."/>
            <person name="Shiwa Y."/>
            <person name="Yoshikawa H."/>
            <person name="Okada S."/>
            <person name="Nakagawa J."/>
        </authorList>
    </citation>
    <scope>NUCLEOTIDE SEQUENCE [LARGE SCALE GENOMIC DNA]</scope>
    <source>
        <strain evidence="10">NRIC0644</strain>
    </source>
</reference>
<evidence type="ECO:0000256" key="2">
    <source>
        <dbReference type="ARBA" id="ARBA00006926"/>
    </source>
</evidence>
<evidence type="ECO:0000256" key="5">
    <source>
        <dbReference type="ARBA" id="ARBA00069346"/>
    </source>
</evidence>
<gene>
    <name evidence="9" type="ORF">LC0644_0963</name>
</gene>
<evidence type="ECO:0000259" key="8">
    <source>
        <dbReference type="PROSITE" id="PS51352"/>
    </source>
</evidence>
<accession>A0A0C9PWB0</accession>
<evidence type="ECO:0000256" key="1">
    <source>
        <dbReference type="ARBA" id="ARBA00000217"/>
    </source>
</evidence>
<dbReference type="CDD" id="cd00340">
    <property type="entry name" value="GSH_Peroxidase"/>
    <property type="match status" value="1"/>
</dbReference>
<evidence type="ECO:0000256" key="4">
    <source>
        <dbReference type="ARBA" id="ARBA00023002"/>
    </source>
</evidence>
<sequence length="157" mass="17500">MSIYDYEVTLEDGSQYALSKYKGRPMLIVNTATKCGFAPQFDGLEKLYDKFKDQGLVVLGFPSDQFKQELADGHAAAEACRLKYGVSFPMHDLIKVNGKEAAPLFQYLKTQALGELGKSIKWNFTKFLVDRDGQVVARFAPKTKPEAIEPAVEKLLG</sequence>
<comment type="catalytic activity">
    <reaction evidence="1">
        <text>2 glutathione + H2O2 = glutathione disulfide + 2 H2O</text>
        <dbReference type="Rhea" id="RHEA:16833"/>
        <dbReference type="ChEBI" id="CHEBI:15377"/>
        <dbReference type="ChEBI" id="CHEBI:16240"/>
        <dbReference type="ChEBI" id="CHEBI:57925"/>
        <dbReference type="ChEBI" id="CHEBI:58297"/>
        <dbReference type="EC" id="1.11.1.9"/>
    </reaction>
</comment>
<dbReference type="Proteomes" id="UP000032552">
    <property type="component" value="Unassembled WGS sequence"/>
</dbReference>
<feature type="active site" evidence="6">
    <location>
        <position position="35"/>
    </location>
</feature>
<dbReference type="InterPro" id="IPR036249">
    <property type="entry name" value="Thioredoxin-like_sf"/>
</dbReference>
<evidence type="ECO:0000256" key="6">
    <source>
        <dbReference type="PIRSR" id="PIRSR000303-1"/>
    </source>
</evidence>
<dbReference type="InterPro" id="IPR000889">
    <property type="entry name" value="Glutathione_peroxidase"/>
</dbReference>
<dbReference type="AlphaFoldDB" id="A0A0C9PWB0"/>
<comment type="caution">
    <text evidence="9">The sequence shown here is derived from an EMBL/GenBank/DDBJ whole genome shotgun (WGS) entry which is preliminary data.</text>
</comment>